<dbReference type="EMBL" id="CP009962">
    <property type="protein sequence ID" value="AIY43816.1"/>
    <property type="molecule type" value="Genomic_DNA"/>
</dbReference>
<name>A0A0A1FGY8_9BURK</name>
<evidence type="ECO:0000256" key="1">
    <source>
        <dbReference type="SAM" id="MobiDB-lite"/>
    </source>
</evidence>
<proteinExistence type="predicted"/>
<protein>
    <submittedName>
        <fullName evidence="2">Uncharacterized protein</fullName>
    </submittedName>
</protein>
<evidence type="ECO:0000313" key="2">
    <source>
        <dbReference type="EMBL" id="AIY43816.1"/>
    </source>
</evidence>
<dbReference type="KEGG" id="care:LT85_4658"/>
<feature type="region of interest" description="Disordered" evidence="1">
    <location>
        <begin position="1"/>
        <end position="21"/>
    </location>
</feature>
<accession>A0A0A1FGY8</accession>
<dbReference type="AlphaFoldDB" id="A0A0A1FGY8"/>
<reference evidence="3" key="1">
    <citation type="journal article" date="2014" name="Soil Biol. Biochem.">
        <title>Structure and function of bacterial communities in ageing soils: Insights from the Mendocino ecological staircase.</title>
        <authorList>
            <person name="Uroz S."/>
            <person name="Tech J.J."/>
            <person name="Sawaya N.A."/>
            <person name="Frey-Klett P."/>
            <person name="Leveau J.H.J."/>
        </authorList>
    </citation>
    <scope>NUCLEOTIDE SEQUENCE [LARGE SCALE GENOMIC DNA]</scope>
    <source>
        <strain evidence="3">Cal35</strain>
    </source>
</reference>
<keyword evidence="3" id="KW-1185">Reference proteome</keyword>
<dbReference type="Proteomes" id="UP000030302">
    <property type="component" value="Chromosome"/>
</dbReference>
<gene>
    <name evidence="2" type="ORF">LT85_4658</name>
</gene>
<dbReference type="HOGENOM" id="CLU_3326725_0_0_4"/>
<organism evidence="2 3">
    <name type="scientific">Collimonas arenae</name>
    <dbReference type="NCBI Taxonomy" id="279058"/>
    <lineage>
        <taxon>Bacteria</taxon>
        <taxon>Pseudomonadati</taxon>
        <taxon>Pseudomonadota</taxon>
        <taxon>Betaproteobacteria</taxon>
        <taxon>Burkholderiales</taxon>
        <taxon>Oxalobacteraceae</taxon>
        <taxon>Collimonas</taxon>
    </lineage>
</organism>
<sequence length="38" mass="4349">MIEMNPWRRFKSKGGHQSPSLTHSISLTAILQNQTCHL</sequence>
<evidence type="ECO:0000313" key="3">
    <source>
        <dbReference type="Proteomes" id="UP000030302"/>
    </source>
</evidence>